<sequence>MVAHPVKGGQNPAYRPSGVTFNLGLSIARWRGMARSSRSNDWGFPRWREYGASREATKVRLCDRHGCEEPGNCPAPKSPNSPERWYFCQAHAAEYNRGWNYFEGLNAEEAAEREQAERRDASGYEQSRYQSWAGSGDGSRSRDEMRALEVLELETDATFDDIKLAWRRLAKSNHPDVRPGDKDAATRFQAIQAAYDVLRAAEERRTWKPA</sequence>
<accession>A0A245ZR89</accession>
<evidence type="ECO:0000259" key="3">
    <source>
        <dbReference type="PROSITE" id="PS50076"/>
    </source>
</evidence>
<keyword evidence="1" id="KW-0143">Chaperone</keyword>
<comment type="caution">
    <text evidence="4">The sequence shown here is derived from an EMBL/GenBank/DDBJ whole genome shotgun (WGS) entry which is preliminary data.</text>
</comment>
<keyword evidence="5" id="KW-1185">Reference proteome</keyword>
<proteinExistence type="predicted"/>
<dbReference type="PANTHER" id="PTHR44145:SF3">
    <property type="entry name" value="DNAJ HOMOLOG SUBFAMILY A MEMBER 3, MITOCHONDRIAL"/>
    <property type="match status" value="1"/>
</dbReference>
<dbReference type="PANTHER" id="PTHR44145">
    <property type="entry name" value="DNAJ HOMOLOG SUBFAMILY A MEMBER 3, MITOCHONDRIAL"/>
    <property type="match status" value="1"/>
</dbReference>
<evidence type="ECO:0000256" key="1">
    <source>
        <dbReference type="ARBA" id="ARBA00023186"/>
    </source>
</evidence>
<dbReference type="Gene3D" id="1.10.287.110">
    <property type="entry name" value="DnaJ domain"/>
    <property type="match status" value="1"/>
</dbReference>
<dbReference type="PROSITE" id="PS50076">
    <property type="entry name" value="DNAJ_2"/>
    <property type="match status" value="1"/>
</dbReference>
<evidence type="ECO:0000256" key="2">
    <source>
        <dbReference type="SAM" id="MobiDB-lite"/>
    </source>
</evidence>
<gene>
    <name evidence="4" type="primary">dnaJ_1</name>
    <name evidence="4" type="ORF">SPMU_05710</name>
</gene>
<feature type="compositionally biased region" description="Polar residues" evidence="2">
    <location>
        <begin position="124"/>
        <end position="133"/>
    </location>
</feature>
<evidence type="ECO:0000313" key="4">
    <source>
        <dbReference type="EMBL" id="OWK32249.1"/>
    </source>
</evidence>
<dbReference type="InterPro" id="IPR001623">
    <property type="entry name" value="DnaJ_domain"/>
</dbReference>
<dbReference type="InterPro" id="IPR036869">
    <property type="entry name" value="J_dom_sf"/>
</dbReference>
<evidence type="ECO:0000313" key="5">
    <source>
        <dbReference type="Proteomes" id="UP000197783"/>
    </source>
</evidence>
<dbReference type="Proteomes" id="UP000197783">
    <property type="component" value="Unassembled WGS sequence"/>
</dbReference>
<feature type="domain" description="J" evidence="3">
    <location>
        <begin position="146"/>
        <end position="210"/>
    </location>
</feature>
<dbReference type="InterPro" id="IPR051938">
    <property type="entry name" value="Apopto_cytoskel_mod"/>
</dbReference>
<dbReference type="AlphaFoldDB" id="A0A245ZR89"/>
<dbReference type="CDD" id="cd06257">
    <property type="entry name" value="DnaJ"/>
    <property type="match status" value="1"/>
</dbReference>
<feature type="region of interest" description="Disordered" evidence="2">
    <location>
        <begin position="112"/>
        <end position="141"/>
    </location>
</feature>
<dbReference type="SMART" id="SM00271">
    <property type="entry name" value="DnaJ"/>
    <property type="match status" value="1"/>
</dbReference>
<dbReference type="SUPFAM" id="SSF46565">
    <property type="entry name" value="Chaperone J-domain"/>
    <property type="match status" value="1"/>
</dbReference>
<reference evidence="4 5" key="1">
    <citation type="submission" date="2017-03" db="EMBL/GenBank/DDBJ databases">
        <title>Genome sequence of Sphingomonas mucosissima DSM 17494.</title>
        <authorList>
            <person name="Poehlein A."/>
            <person name="Wuebbeler J.H."/>
            <person name="Steinbuechel A."/>
            <person name="Daniel R."/>
        </authorList>
    </citation>
    <scope>NUCLEOTIDE SEQUENCE [LARGE SCALE GENOMIC DNA]</scope>
    <source>
        <strain evidence="4 5">DSM 17494</strain>
    </source>
</reference>
<name>A0A245ZR89_9SPHN</name>
<dbReference type="PRINTS" id="PR00625">
    <property type="entry name" value="JDOMAIN"/>
</dbReference>
<dbReference type="EMBL" id="NBBJ01000001">
    <property type="protein sequence ID" value="OWK32249.1"/>
    <property type="molecule type" value="Genomic_DNA"/>
</dbReference>
<organism evidence="4 5">
    <name type="scientific">Sphingomonas mucosissima</name>
    <dbReference type="NCBI Taxonomy" id="370959"/>
    <lineage>
        <taxon>Bacteria</taxon>
        <taxon>Pseudomonadati</taxon>
        <taxon>Pseudomonadota</taxon>
        <taxon>Alphaproteobacteria</taxon>
        <taxon>Sphingomonadales</taxon>
        <taxon>Sphingomonadaceae</taxon>
        <taxon>Sphingomonas</taxon>
    </lineage>
</organism>
<protein>
    <submittedName>
        <fullName evidence="4">Chaperone protein DnaJ</fullName>
    </submittedName>
</protein>
<feature type="compositionally biased region" description="Basic and acidic residues" evidence="2">
    <location>
        <begin position="112"/>
        <end position="122"/>
    </location>
</feature>
<dbReference type="Pfam" id="PF00226">
    <property type="entry name" value="DnaJ"/>
    <property type="match status" value="1"/>
</dbReference>